<evidence type="ECO:0000313" key="4">
    <source>
        <dbReference type="Proteomes" id="UP000533306"/>
    </source>
</evidence>
<keyword evidence="2" id="KW-0732">Signal</keyword>
<reference evidence="3 4" key="1">
    <citation type="submission" date="2020-08" db="EMBL/GenBank/DDBJ databases">
        <title>Genomic Encyclopedia of Type Strains, Phase IV (KMG-IV): sequencing the most valuable type-strain genomes for metagenomic binning, comparative biology and taxonomic classification.</title>
        <authorList>
            <person name="Goeker M."/>
        </authorList>
    </citation>
    <scope>NUCLEOTIDE SEQUENCE [LARGE SCALE GENOMIC DNA]</scope>
    <source>
        <strain evidence="3 4">DSM 11099</strain>
    </source>
</reference>
<comment type="caution">
    <text evidence="3">The sequence shown here is derived from an EMBL/GenBank/DDBJ whole genome shotgun (WGS) entry which is preliminary data.</text>
</comment>
<accession>A0A7W9S3Z6</accession>
<dbReference type="Proteomes" id="UP000533306">
    <property type="component" value="Unassembled WGS sequence"/>
</dbReference>
<proteinExistence type="predicted"/>
<name>A0A7W9S3Z6_9HYPH</name>
<protein>
    <submittedName>
        <fullName evidence="3">Uncharacterized protein</fullName>
    </submittedName>
</protein>
<keyword evidence="4" id="KW-1185">Reference proteome</keyword>
<feature type="region of interest" description="Disordered" evidence="1">
    <location>
        <begin position="74"/>
        <end position="96"/>
    </location>
</feature>
<organism evidence="3 4">
    <name type="scientific">Aquamicrobium lusatiense</name>
    <dbReference type="NCBI Taxonomy" id="89772"/>
    <lineage>
        <taxon>Bacteria</taxon>
        <taxon>Pseudomonadati</taxon>
        <taxon>Pseudomonadota</taxon>
        <taxon>Alphaproteobacteria</taxon>
        <taxon>Hyphomicrobiales</taxon>
        <taxon>Phyllobacteriaceae</taxon>
        <taxon>Aquamicrobium</taxon>
    </lineage>
</organism>
<sequence>MTITTLARLAVAAGVLTASVSGAYAYTIHYKDGRYSVTCENGDRWTRGNGTQQISHADAANICARRGSAIIDSSGAGGSGPVKGAKKSVQAIHKAN</sequence>
<dbReference type="RefSeq" id="WP_183831147.1">
    <property type="nucleotide sequence ID" value="NZ_JACHEU010000001.1"/>
</dbReference>
<evidence type="ECO:0000256" key="1">
    <source>
        <dbReference type="SAM" id="MobiDB-lite"/>
    </source>
</evidence>
<feature type="signal peptide" evidence="2">
    <location>
        <begin position="1"/>
        <end position="25"/>
    </location>
</feature>
<dbReference type="AlphaFoldDB" id="A0A7W9S3Z6"/>
<evidence type="ECO:0000313" key="3">
    <source>
        <dbReference type="EMBL" id="MBB6013405.1"/>
    </source>
</evidence>
<feature type="chain" id="PRO_5031272548" evidence="2">
    <location>
        <begin position="26"/>
        <end position="96"/>
    </location>
</feature>
<gene>
    <name evidence="3" type="ORF">HNR59_002750</name>
</gene>
<dbReference type="EMBL" id="JACHEU010000001">
    <property type="protein sequence ID" value="MBB6013405.1"/>
    <property type="molecule type" value="Genomic_DNA"/>
</dbReference>
<evidence type="ECO:0000256" key="2">
    <source>
        <dbReference type="SAM" id="SignalP"/>
    </source>
</evidence>